<dbReference type="OrthoDB" id="5288829at2"/>
<dbReference type="Gene3D" id="3.50.50.60">
    <property type="entry name" value="FAD/NAD(P)-binding domain"/>
    <property type="match status" value="1"/>
</dbReference>
<keyword evidence="2" id="KW-0285">Flavoprotein</keyword>
<protein>
    <recommendedName>
        <fullName evidence="8">TIGR03862 family flavoprotein</fullName>
    </recommendedName>
</protein>
<dbReference type="Gene3D" id="1.10.8.260">
    <property type="entry name" value="HI0933 insert domain-like"/>
    <property type="match status" value="1"/>
</dbReference>
<dbReference type="SUPFAM" id="SSF51905">
    <property type="entry name" value="FAD/NAD(P)-binding domain"/>
    <property type="match status" value="1"/>
</dbReference>
<dbReference type="EMBL" id="FOQH01000005">
    <property type="protein sequence ID" value="SFI28741.1"/>
    <property type="molecule type" value="Genomic_DNA"/>
</dbReference>
<dbReference type="PANTHER" id="PTHR42887:SF1">
    <property type="entry name" value="BLR3961 PROTEIN"/>
    <property type="match status" value="1"/>
</dbReference>
<dbReference type="NCBIfam" id="TIGR00275">
    <property type="entry name" value="aminoacetone oxidase family FAD-binding enzyme"/>
    <property type="match status" value="1"/>
</dbReference>
<evidence type="ECO:0000313" key="7">
    <source>
        <dbReference type="Proteomes" id="UP000199377"/>
    </source>
</evidence>
<name>A0A1I3GZD6_9RHOB</name>
<dbReference type="Proteomes" id="UP000199377">
    <property type="component" value="Unassembled WGS sequence"/>
</dbReference>
<evidence type="ECO:0000259" key="4">
    <source>
        <dbReference type="Pfam" id="PF03486"/>
    </source>
</evidence>
<feature type="domain" description="RsdA/BaiN/AoA(So)-like insert" evidence="5">
    <location>
        <begin position="190"/>
        <end position="333"/>
    </location>
</feature>
<dbReference type="Pfam" id="PF22780">
    <property type="entry name" value="HI0933_like_1st"/>
    <property type="match status" value="1"/>
</dbReference>
<evidence type="ECO:0000259" key="5">
    <source>
        <dbReference type="Pfam" id="PF22780"/>
    </source>
</evidence>
<dbReference type="InterPro" id="IPR004792">
    <property type="entry name" value="BaiN-like"/>
</dbReference>
<dbReference type="Pfam" id="PF03486">
    <property type="entry name" value="HI0933_like"/>
    <property type="match status" value="1"/>
</dbReference>
<organism evidence="6 7">
    <name type="scientific">Albimonas pacifica</name>
    <dbReference type="NCBI Taxonomy" id="1114924"/>
    <lineage>
        <taxon>Bacteria</taxon>
        <taxon>Pseudomonadati</taxon>
        <taxon>Pseudomonadota</taxon>
        <taxon>Alphaproteobacteria</taxon>
        <taxon>Rhodobacterales</taxon>
        <taxon>Paracoccaceae</taxon>
        <taxon>Albimonas</taxon>
    </lineage>
</organism>
<dbReference type="PANTHER" id="PTHR42887">
    <property type="entry name" value="OS12G0638800 PROTEIN"/>
    <property type="match status" value="1"/>
</dbReference>
<accession>A0A1I3GZD6</accession>
<dbReference type="InterPro" id="IPR055178">
    <property type="entry name" value="RsdA/BaiN/AoA(So)-like_dom"/>
</dbReference>
<dbReference type="InterPro" id="IPR057661">
    <property type="entry name" value="RsdA/BaiN/AoA(So)_Rossmann"/>
</dbReference>
<evidence type="ECO:0008006" key="8">
    <source>
        <dbReference type="Google" id="ProtNLM"/>
    </source>
</evidence>
<keyword evidence="7" id="KW-1185">Reference proteome</keyword>
<dbReference type="InterPro" id="IPR022460">
    <property type="entry name" value="Flavoprotein_PP4765"/>
</dbReference>
<evidence type="ECO:0000256" key="2">
    <source>
        <dbReference type="ARBA" id="ARBA00022630"/>
    </source>
</evidence>
<dbReference type="InterPro" id="IPR023166">
    <property type="entry name" value="BaiN-like_dom_sf"/>
</dbReference>
<evidence type="ECO:0000313" key="6">
    <source>
        <dbReference type="EMBL" id="SFI28741.1"/>
    </source>
</evidence>
<dbReference type="Gene3D" id="2.40.30.10">
    <property type="entry name" value="Translation factors"/>
    <property type="match status" value="1"/>
</dbReference>
<gene>
    <name evidence="6" type="ORF">SAMN05216258_105421</name>
</gene>
<dbReference type="AlphaFoldDB" id="A0A1I3GZD6"/>
<evidence type="ECO:0000256" key="3">
    <source>
        <dbReference type="ARBA" id="ARBA00022827"/>
    </source>
</evidence>
<dbReference type="SUPFAM" id="SSF160996">
    <property type="entry name" value="HI0933 insert domain-like"/>
    <property type="match status" value="1"/>
</dbReference>
<dbReference type="STRING" id="1114924.SAMN05216258_105421"/>
<dbReference type="RefSeq" id="WP_092860231.1">
    <property type="nucleotide sequence ID" value="NZ_FOQH01000005.1"/>
</dbReference>
<reference evidence="6 7" key="1">
    <citation type="submission" date="2016-10" db="EMBL/GenBank/DDBJ databases">
        <authorList>
            <person name="de Groot N.N."/>
        </authorList>
    </citation>
    <scope>NUCLEOTIDE SEQUENCE [LARGE SCALE GENOMIC DNA]</scope>
    <source>
        <strain evidence="6 7">CGMCC 1.11030</strain>
    </source>
</reference>
<dbReference type="InterPro" id="IPR036188">
    <property type="entry name" value="FAD/NAD-bd_sf"/>
</dbReference>
<sequence>MSATPALVIGAGPAGLMAAEVLSARGHAVTVAEAMPSPARKFLMAGRSGLNITRTPAPGFCEAYGEAAPWLAPMVAAFGPAEIRAWAEGLGQETFAGSTGRVFPRAMKASPLLRAWLARLEGQGAALRRRWRWTGWQGEALRFDTPEGPRLETPAATILALGGASWARLGSDGGWASLLAARGVALAPFRPANVGLAVDWSPAMAPRFGEPVKAAALRAGPLVSRGEFVISARGLEGGGIYAVSAAVRDGAPLVIDLLPDLSEAEAAARLARARRGESLANRLRKALRLDPARRALAMEFARPAPEAPAALAARLKALPVAHAGLRPMDEAISTAGGVSRAALDEGLMLRAVPGVHCAGEMLDWEAPTGGWLLTACLATGRHAGLAAAARLEGG</sequence>
<proteinExistence type="predicted"/>
<comment type="cofactor">
    <cofactor evidence="1">
        <name>FAD</name>
        <dbReference type="ChEBI" id="CHEBI:57692"/>
    </cofactor>
</comment>
<evidence type="ECO:0000256" key="1">
    <source>
        <dbReference type="ARBA" id="ARBA00001974"/>
    </source>
</evidence>
<keyword evidence="3" id="KW-0274">FAD</keyword>
<dbReference type="NCBIfam" id="TIGR03862">
    <property type="entry name" value="flavo_PP4765"/>
    <property type="match status" value="1"/>
</dbReference>
<feature type="domain" description="RsdA/BaiN/AoA(So)-like Rossmann fold-like" evidence="4">
    <location>
        <begin position="6"/>
        <end position="384"/>
    </location>
</feature>